<organism evidence="10">
    <name type="scientific">Schistocephalus solidus</name>
    <name type="common">Tapeworm</name>
    <dbReference type="NCBI Taxonomy" id="70667"/>
    <lineage>
        <taxon>Eukaryota</taxon>
        <taxon>Metazoa</taxon>
        <taxon>Spiralia</taxon>
        <taxon>Lophotrochozoa</taxon>
        <taxon>Platyhelminthes</taxon>
        <taxon>Cestoda</taxon>
        <taxon>Eucestoda</taxon>
        <taxon>Diphyllobothriidea</taxon>
        <taxon>Diphyllobothriidae</taxon>
        <taxon>Schistocephalus</taxon>
    </lineage>
</organism>
<dbReference type="AlphaFoldDB" id="A0A0X3P0W1"/>
<comment type="pathway">
    <text evidence="1">Pyrimidine metabolism; UMP biosynthesis via salvage pathway; UMP from uridine: step 1/1.</text>
</comment>
<dbReference type="Gene3D" id="3.40.50.300">
    <property type="entry name" value="P-loop containing nucleotide triphosphate hydrolases"/>
    <property type="match status" value="1"/>
</dbReference>
<evidence type="ECO:0000256" key="4">
    <source>
        <dbReference type="ARBA" id="ARBA00022679"/>
    </source>
</evidence>
<reference evidence="10" key="1">
    <citation type="submission" date="2016-01" db="EMBL/GenBank/DDBJ databases">
        <title>Reference transcriptome for the parasite Schistocephalus solidus: insights into the molecular evolution of parasitism.</title>
        <authorList>
            <person name="Hebert F.O."/>
            <person name="Grambauer S."/>
            <person name="Barber I."/>
            <person name="Landry C.R."/>
            <person name="Aubin-Horth N."/>
        </authorList>
    </citation>
    <scope>NUCLEOTIDE SEQUENCE</scope>
</reference>
<keyword evidence="5" id="KW-0547">Nucleotide-binding</keyword>
<feature type="domain" description="Phosphoribulokinase/uridine kinase" evidence="9">
    <location>
        <begin position="24"/>
        <end position="216"/>
    </location>
</feature>
<evidence type="ECO:0000256" key="7">
    <source>
        <dbReference type="ARBA" id="ARBA00047436"/>
    </source>
</evidence>
<dbReference type="EC" id="2.7.1.48" evidence="3"/>
<feature type="non-terminal residue" evidence="10">
    <location>
        <position position="1"/>
    </location>
</feature>
<dbReference type="PANTHER" id="PTHR10285">
    <property type="entry name" value="URIDINE KINASE"/>
    <property type="match status" value="1"/>
</dbReference>
<dbReference type="GO" id="GO:0044206">
    <property type="term" value="P:UMP salvage"/>
    <property type="evidence" value="ECO:0007669"/>
    <property type="project" value="UniProtKB-UniPathway"/>
</dbReference>
<sequence length="259" mass="29028">NPLANIQTFLGAEMLGVSPPTPFLIGVSGGAASGKSEVCQRVLDSLLTKANGKQAIVLSLSTFYRQLSAEDRKLAEKGQLDLDHPRAFDFEALAETLKKIRSHEPVVLNTYDPNSFSNTPNVLKIPAEIDIVIVEGILTFYQKEIRDLFHMKIFVEADADTRLSRKVLLDVCERKRNLNTVLENYFNFVKPAFEEFCLPTKKYADVILPRAPDNVVGVELIIEHLLQMMANTSNTANTSVQRLRFRNQSESATGRIRPH</sequence>
<evidence type="ECO:0000313" key="10">
    <source>
        <dbReference type="EMBL" id="JAP45505.1"/>
    </source>
</evidence>
<dbReference type="GO" id="GO:0005524">
    <property type="term" value="F:ATP binding"/>
    <property type="evidence" value="ECO:0007669"/>
    <property type="project" value="InterPro"/>
</dbReference>
<dbReference type="UniPathway" id="UPA00574">
    <property type="reaction ID" value="UER00637"/>
</dbReference>
<name>A0A0X3P0W1_SCHSO</name>
<evidence type="ECO:0000259" key="9">
    <source>
        <dbReference type="Pfam" id="PF00485"/>
    </source>
</evidence>
<proteinExistence type="inferred from homology"/>
<dbReference type="GO" id="GO:0004849">
    <property type="term" value="F:uridine kinase activity"/>
    <property type="evidence" value="ECO:0007669"/>
    <property type="project" value="UniProtKB-EC"/>
</dbReference>
<evidence type="ECO:0000256" key="3">
    <source>
        <dbReference type="ARBA" id="ARBA00012137"/>
    </source>
</evidence>
<dbReference type="Pfam" id="PF00485">
    <property type="entry name" value="PRK"/>
    <property type="match status" value="1"/>
</dbReference>
<gene>
    <name evidence="10" type="primary">UCK2</name>
    <name evidence="10" type="ORF">TR125302</name>
</gene>
<evidence type="ECO:0000256" key="8">
    <source>
        <dbReference type="ARBA" id="ARBA00048909"/>
    </source>
</evidence>
<comment type="similarity">
    <text evidence="2">Belongs to the uridine kinase family.</text>
</comment>
<dbReference type="EMBL" id="GEEE01017720">
    <property type="protein sequence ID" value="JAP45505.1"/>
    <property type="molecule type" value="Transcribed_RNA"/>
</dbReference>
<evidence type="ECO:0000256" key="5">
    <source>
        <dbReference type="ARBA" id="ARBA00022741"/>
    </source>
</evidence>
<dbReference type="UniPathway" id="UPA00579">
    <property type="reaction ID" value="UER00640"/>
</dbReference>
<dbReference type="InterPro" id="IPR027417">
    <property type="entry name" value="P-loop_NTPase"/>
</dbReference>
<evidence type="ECO:0000256" key="6">
    <source>
        <dbReference type="ARBA" id="ARBA00022777"/>
    </source>
</evidence>
<dbReference type="GO" id="GO:0044211">
    <property type="term" value="P:CTP salvage"/>
    <property type="evidence" value="ECO:0007669"/>
    <property type="project" value="UniProtKB-UniPathway"/>
</dbReference>
<protein>
    <recommendedName>
        <fullName evidence="3">uridine/cytidine kinase</fullName>
        <ecNumber evidence="3">2.7.1.48</ecNumber>
    </recommendedName>
</protein>
<accession>A0A0X3P0W1</accession>
<keyword evidence="6 10" id="KW-0418">Kinase</keyword>
<evidence type="ECO:0000256" key="1">
    <source>
        <dbReference type="ARBA" id="ARBA00004690"/>
    </source>
</evidence>
<comment type="catalytic activity">
    <reaction evidence="7">
        <text>cytidine + ATP = CMP + ADP + H(+)</text>
        <dbReference type="Rhea" id="RHEA:24674"/>
        <dbReference type="ChEBI" id="CHEBI:15378"/>
        <dbReference type="ChEBI" id="CHEBI:17562"/>
        <dbReference type="ChEBI" id="CHEBI:30616"/>
        <dbReference type="ChEBI" id="CHEBI:60377"/>
        <dbReference type="ChEBI" id="CHEBI:456216"/>
        <dbReference type="EC" id="2.7.1.48"/>
    </reaction>
</comment>
<dbReference type="SUPFAM" id="SSF52540">
    <property type="entry name" value="P-loop containing nucleoside triphosphate hydrolases"/>
    <property type="match status" value="1"/>
</dbReference>
<dbReference type="InterPro" id="IPR000764">
    <property type="entry name" value="Uridine_kinase-like"/>
</dbReference>
<dbReference type="PRINTS" id="PR00988">
    <property type="entry name" value="URIDINKINASE"/>
</dbReference>
<comment type="catalytic activity">
    <reaction evidence="8">
        <text>uridine + ATP = UMP + ADP + H(+)</text>
        <dbReference type="Rhea" id="RHEA:16825"/>
        <dbReference type="ChEBI" id="CHEBI:15378"/>
        <dbReference type="ChEBI" id="CHEBI:16704"/>
        <dbReference type="ChEBI" id="CHEBI:30616"/>
        <dbReference type="ChEBI" id="CHEBI:57865"/>
        <dbReference type="ChEBI" id="CHEBI:456216"/>
        <dbReference type="EC" id="2.7.1.48"/>
    </reaction>
</comment>
<dbReference type="InterPro" id="IPR006083">
    <property type="entry name" value="PRK/URK"/>
</dbReference>
<evidence type="ECO:0000256" key="2">
    <source>
        <dbReference type="ARBA" id="ARBA00005408"/>
    </source>
</evidence>
<keyword evidence="4" id="KW-0808">Transferase</keyword>
<dbReference type="CDD" id="cd02023">
    <property type="entry name" value="UMPK"/>
    <property type="match status" value="1"/>
</dbReference>